<evidence type="ECO:0000313" key="3">
    <source>
        <dbReference type="Proteomes" id="UP000184447"/>
    </source>
</evidence>
<protein>
    <submittedName>
        <fullName evidence="2">Uncharacterized protein YbcI</fullName>
    </submittedName>
</protein>
<proteinExistence type="predicted"/>
<dbReference type="STRING" id="1121316.SAMN02745207_00081"/>
<dbReference type="OrthoDB" id="5422931at2"/>
<accession>A0A1M5QH74</accession>
<dbReference type="Proteomes" id="UP000184447">
    <property type="component" value="Unassembled WGS sequence"/>
</dbReference>
<dbReference type="Pfam" id="PF10057">
    <property type="entry name" value="MpsC"/>
    <property type="match status" value="1"/>
</dbReference>
<evidence type="ECO:0000259" key="1">
    <source>
        <dbReference type="Pfam" id="PF10057"/>
    </source>
</evidence>
<sequence length="120" mass="13565">MTKGQVESKISEAVSKFEIEYMGRGPKQINTMIIQDLIIIRLIGFLNPSEKKLSETIAGVELIKKVRTTLFESAREYLEDLLKEIIDVDIISTHSDISTKTGEKIIIITVSENLQELLTK</sequence>
<feature type="domain" description="Na+-translocating membrane potential-generating system MpsC" evidence="1">
    <location>
        <begin position="2"/>
        <end position="110"/>
    </location>
</feature>
<reference evidence="2 3" key="1">
    <citation type="submission" date="2016-11" db="EMBL/GenBank/DDBJ databases">
        <authorList>
            <person name="Jaros S."/>
            <person name="Januszkiewicz K."/>
            <person name="Wedrychowicz H."/>
        </authorList>
    </citation>
    <scope>NUCLEOTIDE SEQUENCE [LARGE SCALE GENOMIC DNA]</scope>
    <source>
        <strain evidence="2 3">DSM 8605</strain>
    </source>
</reference>
<evidence type="ECO:0000313" key="2">
    <source>
        <dbReference type="EMBL" id="SHH13160.1"/>
    </source>
</evidence>
<gene>
    <name evidence="2" type="ORF">SAMN02745207_00081</name>
</gene>
<keyword evidence="3" id="KW-1185">Reference proteome</keyword>
<dbReference type="RefSeq" id="WP_073335849.1">
    <property type="nucleotide sequence ID" value="NZ_FQXM01000002.1"/>
</dbReference>
<dbReference type="AlphaFoldDB" id="A0A1M5QH74"/>
<name>A0A1M5QH74_9CLOT</name>
<dbReference type="EMBL" id="FQXM01000002">
    <property type="protein sequence ID" value="SHH13160.1"/>
    <property type="molecule type" value="Genomic_DNA"/>
</dbReference>
<dbReference type="InterPro" id="IPR018745">
    <property type="entry name" value="MpsC"/>
</dbReference>
<organism evidence="2 3">
    <name type="scientific">Clostridium grantii DSM 8605</name>
    <dbReference type="NCBI Taxonomy" id="1121316"/>
    <lineage>
        <taxon>Bacteria</taxon>
        <taxon>Bacillati</taxon>
        <taxon>Bacillota</taxon>
        <taxon>Clostridia</taxon>
        <taxon>Eubacteriales</taxon>
        <taxon>Clostridiaceae</taxon>
        <taxon>Clostridium</taxon>
    </lineage>
</organism>